<comment type="pathway">
    <text evidence="2 11">Amino-acid biosynthesis; L-histidine biosynthesis; L-histidine from 5-phospho-alpha-D-ribose 1-diphosphate: step 7/9.</text>
</comment>
<keyword evidence="5 11" id="KW-0032">Aminotransferase</keyword>
<dbReference type="Gene3D" id="3.40.640.10">
    <property type="entry name" value="Type I PLP-dependent aspartate aminotransferase-like (Major domain)"/>
    <property type="match status" value="1"/>
</dbReference>
<evidence type="ECO:0000256" key="5">
    <source>
        <dbReference type="ARBA" id="ARBA00022576"/>
    </source>
</evidence>
<comment type="similarity">
    <text evidence="3 11">Belongs to the class-II pyridoxal-phosphate-dependent aminotransferase family. Histidinol-phosphate aminotransferase subfamily.</text>
</comment>
<evidence type="ECO:0000256" key="2">
    <source>
        <dbReference type="ARBA" id="ARBA00005011"/>
    </source>
</evidence>
<dbReference type="GO" id="GO:0030170">
    <property type="term" value="F:pyridoxal phosphate binding"/>
    <property type="evidence" value="ECO:0007669"/>
    <property type="project" value="InterPro"/>
</dbReference>
<dbReference type="PANTHER" id="PTHR42885">
    <property type="entry name" value="HISTIDINOL-PHOSPHATE AMINOTRANSFERASE-RELATED"/>
    <property type="match status" value="1"/>
</dbReference>
<comment type="caution">
    <text evidence="13">The sequence shown here is derived from an EMBL/GenBank/DDBJ whole genome shotgun (WGS) entry which is preliminary data.</text>
</comment>
<organism evidence="13 14">
    <name type="scientific">Cerasicoccus arenae</name>
    <dbReference type="NCBI Taxonomy" id="424488"/>
    <lineage>
        <taxon>Bacteria</taxon>
        <taxon>Pseudomonadati</taxon>
        <taxon>Verrucomicrobiota</taxon>
        <taxon>Opitutia</taxon>
        <taxon>Puniceicoccales</taxon>
        <taxon>Cerasicoccaceae</taxon>
        <taxon>Cerasicoccus</taxon>
    </lineage>
</organism>
<dbReference type="RefSeq" id="WP_189516718.1">
    <property type="nucleotide sequence ID" value="NZ_BMXG01000024.1"/>
</dbReference>
<proteinExistence type="inferred from homology"/>
<protein>
    <recommendedName>
        <fullName evidence="11">Histidinol-phosphate aminotransferase</fullName>
        <ecNumber evidence="11">2.6.1.9</ecNumber>
    </recommendedName>
    <alternativeName>
        <fullName evidence="11">Imidazole acetol-phosphate transaminase</fullName>
    </alternativeName>
</protein>
<dbReference type="PANTHER" id="PTHR42885:SF2">
    <property type="entry name" value="HISTIDINOL-PHOSPHATE AMINOTRANSFERASE"/>
    <property type="match status" value="1"/>
</dbReference>
<dbReference type="InterPro" id="IPR005861">
    <property type="entry name" value="HisP_aminotrans"/>
</dbReference>
<dbReference type="InterPro" id="IPR015424">
    <property type="entry name" value="PyrdxlP-dep_Trfase"/>
</dbReference>
<evidence type="ECO:0000256" key="4">
    <source>
        <dbReference type="ARBA" id="ARBA00011738"/>
    </source>
</evidence>
<dbReference type="InterPro" id="IPR015422">
    <property type="entry name" value="PyrdxlP-dep_Trfase_small"/>
</dbReference>
<dbReference type="InterPro" id="IPR015421">
    <property type="entry name" value="PyrdxlP-dep_Trfase_major"/>
</dbReference>
<evidence type="ECO:0000313" key="14">
    <source>
        <dbReference type="Proteomes" id="UP000642829"/>
    </source>
</evidence>
<dbReference type="Gene3D" id="3.90.1150.10">
    <property type="entry name" value="Aspartate Aminotransferase, domain 1"/>
    <property type="match status" value="1"/>
</dbReference>
<keyword evidence="7 11" id="KW-0808">Transferase</keyword>
<dbReference type="EC" id="2.6.1.9" evidence="11"/>
<evidence type="ECO:0000256" key="6">
    <source>
        <dbReference type="ARBA" id="ARBA00022605"/>
    </source>
</evidence>
<evidence type="ECO:0000256" key="3">
    <source>
        <dbReference type="ARBA" id="ARBA00007970"/>
    </source>
</evidence>
<dbReference type="UniPathway" id="UPA00031">
    <property type="reaction ID" value="UER00012"/>
</dbReference>
<dbReference type="GO" id="GO:0004400">
    <property type="term" value="F:histidinol-phosphate transaminase activity"/>
    <property type="evidence" value="ECO:0007669"/>
    <property type="project" value="UniProtKB-UniRule"/>
</dbReference>
<evidence type="ECO:0000259" key="12">
    <source>
        <dbReference type="Pfam" id="PF00155"/>
    </source>
</evidence>
<feature type="modified residue" description="N6-(pyridoxal phosphate)lysine" evidence="11">
    <location>
        <position position="219"/>
    </location>
</feature>
<keyword evidence="14" id="KW-1185">Reference proteome</keyword>
<evidence type="ECO:0000313" key="13">
    <source>
        <dbReference type="EMBL" id="GHC10774.1"/>
    </source>
</evidence>
<dbReference type="HAMAP" id="MF_01023">
    <property type="entry name" value="HisC_aminotrans_2"/>
    <property type="match status" value="1"/>
</dbReference>
<keyword evidence="8 11" id="KW-0663">Pyridoxal phosphate</keyword>
<reference evidence="13" key="1">
    <citation type="journal article" date="2014" name="Int. J. Syst. Evol. Microbiol.">
        <title>Complete genome sequence of Corynebacterium casei LMG S-19264T (=DSM 44701T), isolated from a smear-ripened cheese.</title>
        <authorList>
            <consortium name="US DOE Joint Genome Institute (JGI-PGF)"/>
            <person name="Walter F."/>
            <person name="Albersmeier A."/>
            <person name="Kalinowski J."/>
            <person name="Ruckert C."/>
        </authorList>
    </citation>
    <scope>NUCLEOTIDE SEQUENCE</scope>
    <source>
        <strain evidence="13">KCTC 12870</strain>
    </source>
</reference>
<dbReference type="GO" id="GO:0000105">
    <property type="term" value="P:L-histidine biosynthetic process"/>
    <property type="evidence" value="ECO:0007669"/>
    <property type="project" value="UniProtKB-UniRule"/>
</dbReference>
<evidence type="ECO:0000256" key="7">
    <source>
        <dbReference type="ARBA" id="ARBA00022679"/>
    </source>
</evidence>
<evidence type="ECO:0000256" key="8">
    <source>
        <dbReference type="ARBA" id="ARBA00022898"/>
    </source>
</evidence>
<comment type="catalytic activity">
    <reaction evidence="10 11">
        <text>L-histidinol phosphate + 2-oxoglutarate = 3-(imidazol-4-yl)-2-oxopropyl phosphate + L-glutamate</text>
        <dbReference type="Rhea" id="RHEA:23744"/>
        <dbReference type="ChEBI" id="CHEBI:16810"/>
        <dbReference type="ChEBI" id="CHEBI:29985"/>
        <dbReference type="ChEBI" id="CHEBI:57766"/>
        <dbReference type="ChEBI" id="CHEBI:57980"/>
        <dbReference type="EC" id="2.6.1.9"/>
    </reaction>
</comment>
<evidence type="ECO:0000256" key="1">
    <source>
        <dbReference type="ARBA" id="ARBA00001933"/>
    </source>
</evidence>
<dbReference type="NCBIfam" id="TIGR01141">
    <property type="entry name" value="hisC"/>
    <property type="match status" value="1"/>
</dbReference>
<evidence type="ECO:0000256" key="9">
    <source>
        <dbReference type="ARBA" id="ARBA00023102"/>
    </source>
</evidence>
<dbReference type="SUPFAM" id="SSF53383">
    <property type="entry name" value="PLP-dependent transferases"/>
    <property type="match status" value="1"/>
</dbReference>
<feature type="domain" description="Aminotransferase class I/classII large" evidence="12">
    <location>
        <begin position="32"/>
        <end position="356"/>
    </location>
</feature>
<sequence>MKPDLSIESLALPHVAAMHAYVPGMQPMESGWVKLNTNENPFPPSPKVIEAIQRELANEARGLRLYPNPTSAPLRATIAAHHGLKVEQVLASNGCDDALNLLMRVFCSVDRPAGMTVPSYSLYTVLRSIQAAEMREVEFDRSFELPIDAIASSGANIFFLTSPNAPTGVSFAPERIAELLEKFSGILVVDETYAPFAEQNCVSLLADNPRLVIVRSFSKAYALAGMRTGYALANPEVISLLDRVRDSYNLDRLAQVAAKAALEDQAYYQGTIEATKVLRDKAAASYEERGWFVYPSAANFHFVEPRKGGGAGKAVAQDLFQCLLDNKILVRAFPNHALTQSFLRISVGSAEEMNRLGEILDAWQKK</sequence>
<keyword evidence="6 11" id="KW-0028">Amino-acid biosynthesis</keyword>
<dbReference type="CDD" id="cd00609">
    <property type="entry name" value="AAT_like"/>
    <property type="match status" value="1"/>
</dbReference>
<evidence type="ECO:0000256" key="10">
    <source>
        <dbReference type="ARBA" id="ARBA00047481"/>
    </source>
</evidence>
<reference evidence="13" key="2">
    <citation type="submission" date="2020-09" db="EMBL/GenBank/DDBJ databases">
        <authorList>
            <person name="Sun Q."/>
            <person name="Kim S."/>
        </authorList>
    </citation>
    <scope>NUCLEOTIDE SEQUENCE</scope>
    <source>
        <strain evidence="13">KCTC 12870</strain>
    </source>
</reference>
<accession>A0A8J3GFD8</accession>
<dbReference type="InterPro" id="IPR004839">
    <property type="entry name" value="Aminotransferase_I/II_large"/>
</dbReference>
<evidence type="ECO:0000256" key="11">
    <source>
        <dbReference type="HAMAP-Rule" id="MF_01023"/>
    </source>
</evidence>
<dbReference type="Pfam" id="PF00155">
    <property type="entry name" value="Aminotran_1_2"/>
    <property type="match status" value="1"/>
</dbReference>
<keyword evidence="9 11" id="KW-0368">Histidine biosynthesis</keyword>
<comment type="cofactor">
    <cofactor evidence="1 11">
        <name>pyridoxal 5'-phosphate</name>
        <dbReference type="ChEBI" id="CHEBI:597326"/>
    </cofactor>
</comment>
<dbReference type="AlphaFoldDB" id="A0A8J3GFD8"/>
<dbReference type="Proteomes" id="UP000642829">
    <property type="component" value="Unassembled WGS sequence"/>
</dbReference>
<name>A0A8J3GFD8_9BACT</name>
<gene>
    <name evidence="11 13" type="primary">hisC</name>
    <name evidence="13" type="ORF">GCM10007047_30130</name>
</gene>
<comment type="subunit">
    <text evidence="4 11">Homodimer.</text>
</comment>
<dbReference type="EMBL" id="BMXG01000024">
    <property type="protein sequence ID" value="GHC10774.1"/>
    <property type="molecule type" value="Genomic_DNA"/>
</dbReference>